<dbReference type="Proteomes" id="UP001165367">
    <property type="component" value="Unassembled WGS sequence"/>
</dbReference>
<evidence type="ECO:0000313" key="2">
    <source>
        <dbReference type="EMBL" id="MCG2615360.1"/>
    </source>
</evidence>
<comment type="caution">
    <text evidence="2">The sequence shown here is derived from an EMBL/GenBank/DDBJ whole genome shotgun (WGS) entry which is preliminary data.</text>
</comment>
<protein>
    <submittedName>
        <fullName evidence="2">Beta-lactamase family protein</fullName>
    </submittedName>
</protein>
<evidence type="ECO:0000259" key="1">
    <source>
        <dbReference type="Pfam" id="PF00144"/>
    </source>
</evidence>
<dbReference type="EMBL" id="JAKLTR010000008">
    <property type="protein sequence ID" value="MCG2615360.1"/>
    <property type="molecule type" value="Genomic_DNA"/>
</dbReference>
<reference evidence="2" key="1">
    <citation type="submission" date="2022-01" db="EMBL/GenBank/DDBJ databases">
        <authorList>
            <person name="Jo J.-H."/>
            <person name="Im W.-T."/>
        </authorList>
    </citation>
    <scope>NUCLEOTIDE SEQUENCE</scope>
    <source>
        <strain evidence="2">NA20</strain>
    </source>
</reference>
<evidence type="ECO:0000313" key="3">
    <source>
        <dbReference type="Proteomes" id="UP001165367"/>
    </source>
</evidence>
<dbReference type="PANTHER" id="PTHR46825:SF7">
    <property type="entry name" value="D-ALANYL-D-ALANINE CARBOXYPEPTIDASE"/>
    <property type="match status" value="1"/>
</dbReference>
<keyword evidence="3" id="KW-1185">Reference proteome</keyword>
<dbReference type="InterPro" id="IPR001466">
    <property type="entry name" value="Beta-lactam-related"/>
</dbReference>
<dbReference type="InterPro" id="IPR050491">
    <property type="entry name" value="AmpC-like"/>
</dbReference>
<name>A0ABS9KSV5_9BACT</name>
<dbReference type="PANTHER" id="PTHR46825">
    <property type="entry name" value="D-ALANYL-D-ALANINE-CARBOXYPEPTIDASE/ENDOPEPTIDASE AMPH"/>
    <property type="match status" value="1"/>
</dbReference>
<feature type="domain" description="Beta-lactamase-related" evidence="1">
    <location>
        <begin position="45"/>
        <end position="362"/>
    </location>
</feature>
<dbReference type="Pfam" id="PF00144">
    <property type="entry name" value="Beta-lactamase"/>
    <property type="match status" value="1"/>
</dbReference>
<dbReference type="PROSITE" id="PS51257">
    <property type="entry name" value="PROKAR_LIPOPROTEIN"/>
    <property type="match status" value="1"/>
</dbReference>
<accession>A0ABS9KSV5</accession>
<organism evidence="2 3">
    <name type="scientific">Terrimonas ginsenosidimutans</name>
    <dbReference type="NCBI Taxonomy" id="2908004"/>
    <lineage>
        <taxon>Bacteria</taxon>
        <taxon>Pseudomonadati</taxon>
        <taxon>Bacteroidota</taxon>
        <taxon>Chitinophagia</taxon>
        <taxon>Chitinophagales</taxon>
        <taxon>Chitinophagaceae</taxon>
        <taxon>Terrimonas</taxon>
    </lineage>
</organism>
<proteinExistence type="predicted"/>
<dbReference type="RefSeq" id="WP_237872650.1">
    <property type="nucleotide sequence ID" value="NZ_JAKLTR010000008.1"/>
</dbReference>
<sequence>MRKILLTAIVLSTLIACKKDNGDGPDPVDPTPNPPSPTQKDIASIDNAVSAFMTKHTIPGVSIAVTKAGKLVYVKSYGKMSSADNTAVTNSSLYRIASISKPVTGVGIMKLLEAGKLTLDAKVFGAGSILGGDFTTPAGMHDITVRHLLHHTVGSWGNDGNDPMFKQPTMNHTDLIKWTITNYPATSGRGVYRYSNFGYCLLGRIIEKLSGKSYEQFIKDEVLTPSGITKMTMGGSKLTDRKTDEVIYTGQSGNDPYAYNIPRMDAHGGWIASATDLARFMVKVDGFTTKPDILLPATITTMTTRSVPSSNYACGWGVNDANHWWHTGSLPGTASEIIRSASGYTWTVLCNSRSYTSSFDNDLDNLLWPIINNASTPWQDIDQF</sequence>
<gene>
    <name evidence="2" type="ORF">LZZ85_13755</name>
</gene>
<dbReference type="SUPFAM" id="SSF56601">
    <property type="entry name" value="beta-lactamase/transpeptidase-like"/>
    <property type="match status" value="1"/>
</dbReference>
<dbReference type="InterPro" id="IPR012338">
    <property type="entry name" value="Beta-lactam/transpept-like"/>
</dbReference>
<dbReference type="Gene3D" id="3.40.710.10">
    <property type="entry name" value="DD-peptidase/beta-lactamase superfamily"/>
    <property type="match status" value="1"/>
</dbReference>